<keyword evidence="5 11" id="KW-0699">rRNA-binding</keyword>
<dbReference type="SUPFAM" id="SSF56808">
    <property type="entry name" value="Ribosomal protein L1"/>
    <property type="match status" value="1"/>
</dbReference>
<dbReference type="PANTHER" id="PTHR36427">
    <property type="entry name" value="54S RIBOSOMAL PROTEIN L1, MITOCHONDRIAL"/>
    <property type="match status" value="1"/>
</dbReference>
<dbReference type="Pfam" id="PF00687">
    <property type="entry name" value="Ribosomal_L1"/>
    <property type="match status" value="1"/>
</dbReference>
<dbReference type="EMBL" id="SNYS01000010">
    <property type="protein sequence ID" value="TDQ67893.1"/>
    <property type="molecule type" value="Genomic_DNA"/>
</dbReference>
<keyword evidence="7 11" id="KW-0694">RNA-binding</keyword>
<keyword evidence="8 11" id="KW-0689">Ribosomal protein</keyword>
<evidence type="ECO:0000313" key="14">
    <source>
        <dbReference type="Proteomes" id="UP000294855"/>
    </source>
</evidence>
<comment type="similarity">
    <text evidence="1 11 12">Belongs to the universal ribosomal protein uL1 family.</text>
</comment>
<reference evidence="13 14" key="1">
    <citation type="submission" date="2019-03" db="EMBL/GenBank/DDBJ databases">
        <title>Genomic Encyclopedia of Type Strains, Phase IV (KMG-IV): sequencing the most valuable type-strain genomes for metagenomic binning, comparative biology and taxonomic classification.</title>
        <authorList>
            <person name="Goeker M."/>
        </authorList>
    </citation>
    <scope>NUCLEOTIDE SEQUENCE [LARGE SCALE GENOMIC DNA]</scope>
    <source>
        <strain evidence="13 14">DSM 13328</strain>
    </source>
</reference>
<evidence type="ECO:0000256" key="6">
    <source>
        <dbReference type="ARBA" id="ARBA00022845"/>
    </source>
</evidence>
<comment type="caution">
    <text evidence="13">The sequence shown here is derived from an EMBL/GenBank/DDBJ whole genome shotgun (WGS) entry which is preliminary data.</text>
</comment>
<evidence type="ECO:0000256" key="10">
    <source>
        <dbReference type="ARBA" id="ARBA00045545"/>
    </source>
</evidence>
<keyword evidence="14" id="KW-1185">Reference proteome</keyword>
<evidence type="ECO:0000313" key="13">
    <source>
        <dbReference type="EMBL" id="TDQ67893.1"/>
    </source>
</evidence>
<dbReference type="GO" id="GO:0015934">
    <property type="term" value="C:large ribosomal subunit"/>
    <property type="evidence" value="ECO:0007669"/>
    <property type="project" value="InterPro"/>
</dbReference>
<comment type="function">
    <text evidence="10">Probably involved in E site tRNA release. Binds directly to 23S rRNA.</text>
</comment>
<dbReference type="NCBIfam" id="NF003244">
    <property type="entry name" value="PRK04203.1"/>
    <property type="match status" value="1"/>
</dbReference>
<dbReference type="PROSITE" id="PS01199">
    <property type="entry name" value="RIBOSOMAL_L1"/>
    <property type="match status" value="1"/>
</dbReference>
<dbReference type="InterPro" id="IPR002143">
    <property type="entry name" value="Ribosomal_uL1"/>
</dbReference>
<dbReference type="InterPro" id="IPR016095">
    <property type="entry name" value="Ribosomal_uL1_3-a/b-sand"/>
</dbReference>
<dbReference type="InterPro" id="IPR028364">
    <property type="entry name" value="Ribosomal_uL1/biogenesis"/>
</dbReference>
<keyword evidence="3 11" id="KW-0678">Repressor</keyword>
<gene>
    <name evidence="11" type="primary">rpl1</name>
    <name evidence="13" type="ORF">C7391_1447</name>
</gene>
<dbReference type="InterPro" id="IPR023669">
    <property type="entry name" value="Ribosomal_uL1_arc"/>
</dbReference>
<dbReference type="Gene3D" id="3.40.50.790">
    <property type="match status" value="1"/>
</dbReference>
<keyword evidence="9 11" id="KW-0687">Ribonucleoprotein</keyword>
<evidence type="ECO:0000256" key="8">
    <source>
        <dbReference type="ARBA" id="ARBA00022980"/>
    </source>
</evidence>
<dbReference type="InterPro" id="IPR023674">
    <property type="entry name" value="Ribosomal_uL1-like"/>
</dbReference>
<comment type="function">
    <text evidence="11">Protein L1 is also a translational repressor protein, it controls the translation of its operon by binding to its mRNA.</text>
</comment>
<dbReference type="GO" id="GO:0006412">
    <property type="term" value="P:translation"/>
    <property type="evidence" value="ECO:0007669"/>
    <property type="project" value="UniProtKB-UniRule"/>
</dbReference>
<sequence length="213" mass="23456">MADVSIEEIVKKLLEESPQRKFSESVDIAINLKNLDLNQPKNRVDEEIVLPNGLGKELKVGVFAKGEVALQAKQAGAAYVFDDADIQEMKDDKARAKAVADECDFFIAETQFMATIGKTIGTVLGPRGKMPVPLLPGKSIGEMIQSKQSAVRVRSKDKMTFHVSVGRRDMPADKLAQNIEAVVSRVERALVKGRHNIKSIYVTTTMGKSERVM</sequence>
<keyword evidence="4 11" id="KW-0820">tRNA-binding</keyword>
<protein>
    <recommendedName>
        <fullName evidence="11">Large ribosomal subunit protein uL1</fullName>
    </recommendedName>
</protein>
<evidence type="ECO:0000256" key="1">
    <source>
        <dbReference type="ARBA" id="ARBA00010531"/>
    </source>
</evidence>
<dbReference type="AlphaFoldDB" id="A0A484F3J6"/>
<dbReference type="GO" id="GO:0000049">
    <property type="term" value="F:tRNA binding"/>
    <property type="evidence" value="ECO:0007669"/>
    <property type="project" value="UniProtKB-KW"/>
</dbReference>
<evidence type="ECO:0000256" key="11">
    <source>
        <dbReference type="HAMAP-Rule" id="MF_01318"/>
    </source>
</evidence>
<dbReference type="Gene3D" id="3.30.190.20">
    <property type="match status" value="1"/>
</dbReference>
<comment type="subunit">
    <text evidence="2 11">Part of the 50S ribosomal subunit.</text>
</comment>
<proteinExistence type="inferred from homology"/>
<comment type="function">
    <text evidence="11">Binds directly to 23S rRNA. Probably involved in E site tRNA release.</text>
</comment>
<evidence type="ECO:0000256" key="12">
    <source>
        <dbReference type="RuleBase" id="RU000659"/>
    </source>
</evidence>
<dbReference type="CDD" id="cd00403">
    <property type="entry name" value="Ribosomal_L1"/>
    <property type="match status" value="1"/>
</dbReference>
<evidence type="ECO:0000256" key="3">
    <source>
        <dbReference type="ARBA" id="ARBA00022491"/>
    </source>
</evidence>
<dbReference type="PANTHER" id="PTHR36427:SF3">
    <property type="entry name" value="LARGE RIBOSOMAL SUBUNIT PROTEIN UL1M"/>
    <property type="match status" value="1"/>
</dbReference>
<dbReference type="GO" id="GO:0003735">
    <property type="term" value="F:structural constituent of ribosome"/>
    <property type="evidence" value="ECO:0007669"/>
    <property type="project" value="InterPro"/>
</dbReference>
<evidence type="ECO:0000256" key="9">
    <source>
        <dbReference type="ARBA" id="ARBA00023274"/>
    </source>
</evidence>
<dbReference type="RefSeq" id="WP_133517889.1">
    <property type="nucleotide sequence ID" value="NZ_JAHDUW010000001.1"/>
</dbReference>
<evidence type="ECO:0000256" key="5">
    <source>
        <dbReference type="ARBA" id="ARBA00022730"/>
    </source>
</evidence>
<accession>A0A484F3J6</accession>
<evidence type="ECO:0000256" key="4">
    <source>
        <dbReference type="ARBA" id="ARBA00022555"/>
    </source>
</evidence>
<dbReference type="GO" id="GO:0019843">
    <property type="term" value="F:rRNA binding"/>
    <property type="evidence" value="ECO:0007669"/>
    <property type="project" value="UniProtKB-UniRule"/>
</dbReference>
<organism evidence="13 14">
    <name type="scientific">Methanimicrococcus blatticola</name>
    <dbReference type="NCBI Taxonomy" id="91560"/>
    <lineage>
        <taxon>Archaea</taxon>
        <taxon>Methanobacteriati</taxon>
        <taxon>Methanobacteriota</taxon>
        <taxon>Stenosarchaea group</taxon>
        <taxon>Methanomicrobia</taxon>
        <taxon>Methanosarcinales</taxon>
        <taxon>Methanosarcinaceae</taxon>
        <taxon>Methanimicrococcus</taxon>
    </lineage>
</organism>
<evidence type="ECO:0000256" key="2">
    <source>
        <dbReference type="ARBA" id="ARBA00011838"/>
    </source>
</evidence>
<dbReference type="InterPro" id="IPR023673">
    <property type="entry name" value="Ribosomal_uL1_CS"/>
</dbReference>
<dbReference type="OrthoDB" id="10382at2157"/>
<dbReference type="HAMAP" id="MF_01318_A">
    <property type="entry name" value="Ribosomal_uL1_A"/>
    <property type="match status" value="1"/>
</dbReference>
<keyword evidence="6 11" id="KW-0810">Translation regulation</keyword>
<dbReference type="GO" id="GO:0006417">
    <property type="term" value="P:regulation of translation"/>
    <property type="evidence" value="ECO:0007669"/>
    <property type="project" value="UniProtKB-KW"/>
</dbReference>
<dbReference type="Proteomes" id="UP000294855">
    <property type="component" value="Unassembled WGS sequence"/>
</dbReference>
<dbReference type="FunFam" id="3.40.50.790:FF:000005">
    <property type="entry name" value="50S ribosomal protein L1"/>
    <property type="match status" value="1"/>
</dbReference>
<evidence type="ECO:0000256" key="7">
    <source>
        <dbReference type="ARBA" id="ARBA00022884"/>
    </source>
</evidence>
<dbReference type="PIRSF" id="PIRSF002155">
    <property type="entry name" value="Ribosomal_L1"/>
    <property type="match status" value="1"/>
</dbReference>
<name>A0A484F3J6_9EURY</name>